<dbReference type="SUPFAM" id="SSF46689">
    <property type="entry name" value="Homeodomain-like"/>
    <property type="match status" value="1"/>
</dbReference>
<proteinExistence type="inferred from homology"/>
<dbReference type="Pfam" id="PF00046">
    <property type="entry name" value="Homeodomain"/>
    <property type="match status" value="1"/>
</dbReference>
<dbReference type="EMBL" id="CAJFCV020000003">
    <property type="protein sequence ID" value="CAG9110562.1"/>
    <property type="molecule type" value="Genomic_DNA"/>
</dbReference>
<dbReference type="InterPro" id="IPR009057">
    <property type="entry name" value="Homeodomain-like_sf"/>
</dbReference>
<dbReference type="GO" id="GO:0000981">
    <property type="term" value="F:DNA-binding transcription factor activity, RNA polymerase II-specific"/>
    <property type="evidence" value="ECO:0007669"/>
    <property type="project" value="InterPro"/>
</dbReference>
<evidence type="ECO:0000256" key="3">
    <source>
        <dbReference type="ARBA" id="ARBA00023125"/>
    </source>
</evidence>
<evidence type="ECO:0000259" key="10">
    <source>
        <dbReference type="PROSITE" id="PS50071"/>
    </source>
</evidence>
<dbReference type="InterPro" id="IPR001356">
    <property type="entry name" value="HD"/>
</dbReference>
<feature type="region of interest" description="Disordered" evidence="9">
    <location>
        <begin position="255"/>
        <end position="276"/>
    </location>
</feature>
<dbReference type="PROSITE" id="PS00027">
    <property type="entry name" value="HOMEOBOX_1"/>
    <property type="match status" value="1"/>
</dbReference>
<feature type="compositionally biased region" description="Polar residues" evidence="9">
    <location>
        <begin position="77"/>
        <end position="87"/>
    </location>
</feature>
<keyword evidence="12" id="KW-1185">Reference proteome</keyword>
<keyword evidence="3 7" id="KW-0238">DNA-binding</keyword>
<keyword evidence="4 7" id="KW-0371">Homeobox</keyword>
<comment type="similarity">
    <text evidence="6">Belongs to the Msh homeobox family.</text>
</comment>
<keyword evidence="5 7" id="KW-0539">Nucleus</keyword>
<name>A0A7I8WGV2_BURXY</name>
<feature type="region of interest" description="Disordered" evidence="9">
    <location>
        <begin position="77"/>
        <end position="100"/>
    </location>
</feature>
<evidence type="ECO:0000256" key="8">
    <source>
        <dbReference type="RuleBase" id="RU000682"/>
    </source>
</evidence>
<dbReference type="InterPro" id="IPR050674">
    <property type="entry name" value="Msh_Homeobox_Regulators"/>
</dbReference>
<evidence type="ECO:0000256" key="5">
    <source>
        <dbReference type="ARBA" id="ARBA00023242"/>
    </source>
</evidence>
<dbReference type="Proteomes" id="UP000582659">
    <property type="component" value="Unassembled WGS sequence"/>
</dbReference>
<gene>
    <name evidence="11" type="ORF">BXYJ_LOCUS7482</name>
</gene>
<evidence type="ECO:0000313" key="11">
    <source>
        <dbReference type="EMBL" id="CAD5222514.1"/>
    </source>
</evidence>
<dbReference type="InterPro" id="IPR017970">
    <property type="entry name" value="Homeobox_CS"/>
</dbReference>
<evidence type="ECO:0000256" key="4">
    <source>
        <dbReference type="ARBA" id="ARBA00023155"/>
    </source>
</evidence>
<reference evidence="11" key="1">
    <citation type="submission" date="2020-09" db="EMBL/GenBank/DDBJ databases">
        <authorList>
            <person name="Kikuchi T."/>
        </authorList>
    </citation>
    <scope>NUCLEOTIDE SEQUENCE</scope>
    <source>
        <strain evidence="11">Ka4C1</strain>
    </source>
</reference>
<dbReference type="CDD" id="cd00086">
    <property type="entry name" value="homeodomain"/>
    <property type="match status" value="1"/>
</dbReference>
<feature type="compositionally biased region" description="Basic and acidic residues" evidence="9">
    <location>
        <begin position="20"/>
        <end position="39"/>
    </location>
</feature>
<dbReference type="SMART" id="SM00389">
    <property type="entry name" value="HOX"/>
    <property type="match status" value="1"/>
</dbReference>
<dbReference type="OrthoDB" id="6159439at2759"/>
<dbReference type="GO" id="GO:0005634">
    <property type="term" value="C:nucleus"/>
    <property type="evidence" value="ECO:0007669"/>
    <property type="project" value="UniProtKB-SubCell"/>
</dbReference>
<sequence length="405" mass="44677">MSFNLFSQSESGINALRNANLDRKRQRDLQAQKMRESKRLKQLAVDQPDSTVTQNNGNSSVSINENVLADITNASVTPRRTPTSRLNGQRERAAVATASGKKVRELTEEVEKLQKKVHDLTETHAHDMWRIKEMAEEIKNRMAASPSSSEAKSKSAFAFSVQSLLSPSAPKTEPLESLLPTPDSTLPSPSEELFKPVAFPSAPITPTTSLPNPLAFSGVPTSLANPMLLAAMAMYGNHSDPAAMMMLQNFARGSAASAREGSPQGSSTSSSSPQCANSSFNTWLTINDSPTSSNSDEHRISPTALSKCMLRKHKSNRKPRTPFSTQQLMALERKFQHKQYLSIAERAEFSNSLQLTETQVKIWFQNRRAKNKRLQEAAIERTQMAQLAAVAANSNFNFSCPQPQW</sequence>
<evidence type="ECO:0000256" key="1">
    <source>
        <dbReference type="ARBA" id="ARBA00004123"/>
    </source>
</evidence>
<accession>A0A7I8WGV2</accession>
<dbReference type="InterPro" id="IPR020479">
    <property type="entry name" value="HD_metazoa"/>
</dbReference>
<evidence type="ECO:0000256" key="6">
    <source>
        <dbReference type="ARBA" id="ARBA00038425"/>
    </source>
</evidence>
<dbReference type="PROSITE" id="PS50071">
    <property type="entry name" value="HOMEOBOX_2"/>
    <property type="match status" value="1"/>
</dbReference>
<feature type="domain" description="Homeobox" evidence="10">
    <location>
        <begin position="314"/>
        <end position="374"/>
    </location>
</feature>
<dbReference type="Gene3D" id="1.10.10.60">
    <property type="entry name" value="Homeodomain-like"/>
    <property type="match status" value="1"/>
</dbReference>
<evidence type="ECO:0000256" key="2">
    <source>
        <dbReference type="ARBA" id="ARBA00022473"/>
    </source>
</evidence>
<keyword evidence="2" id="KW-0217">Developmental protein</keyword>
<comment type="caution">
    <text evidence="11">The sequence shown here is derived from an EMBL/GenBank/DDBJ whole genome shotgun (WGS) entry which is preliminary data.</text>
</comment>
<dbReference type="SMR" id="A0A7I8WGV2"/>
<comment type="subcellular location">
    <subcellularLocation>
        <location evidence="1 7 8">Nucleus</location>
    </subcellularLocation>
</comment>
<feature type="compositionally biased region" description="Polar residues" evidence="9">
    <location>
        <begin position="48"/>
        <end position="60"/>
    </location>
</feature>
<feature type="region of interest" description="Disordered" evidence="9">
    <location>
        <begin position="17"/>
        <end position="60"/>
    </location>
</feature>
<dbReference type="GO" id="GO:0048598">
    <property type="term" value="P:embryonic morphogenesis"/>
    <property type="evidence" value="ECO:0007669"/>
    <property type="project" value="TreeGrafter"/>
</dbReference>
<dbReference type="AlphaFoldDB" id="A0A7I8WGV2"/>
<dbReference type="Proteomes" id="UP000659654">
    <property type="component" value="Unassembled WGS sequence"/>
</dbReference>
<feature type="region of interest" description="Disordered" evidence="9">
    <location>
        <begin position="168"/>
        <end position="188"/>
    </location>
</feature>
<evidence type="ECO:0000256" key="7">
    <source>
        <dbReference type="PROSITE-ProRule" id="PRU00108"/>
    </source>
</evidence>
<evidence type="ECO:0000313" key="12">
    <source>
        <dbReference type="Proteomes" id="UP000659654"/>
    </source>
</evidence>
<feature type="DNA-binding region" description="Homeobox" evidence="7">
    <location>
        <begin position="316"/>
        <end position="375"/>
    </location>
</feature>
<dbReference type="PRINTS" id="PR00024">
    <property type="entry name" value="HOMEOBOX"/>
</dbReference>
<feature type="compositionally biased region" description="Low complexity" evidence="9">
    <location>
        <begin position="175"/>
        <end position="188"/>
    </location>
</feature>
<dbReference type="PANTHER" id="PTHR24338">
    <property type="entry name" value="HOMEOBOX PROTEIN MSX"/>
    <property type="match status" value="1"/>
</dbReference>
<evidence type="ECO:0000256" key="9">
    <source>
        <dbReference type="SAM" id="MobiDB-lite"/>
    </source>
</evidence>
<dbReference type="GO" id="GO:0000977">
    <property type="term" value="F:RNA polymerase II transcription regulatory region sequence-specific DNA binding"/>
    <property type="evidence" value="ECO:0007669"/>
    <property type="project" value="TreeGrafter"/>
</dbReference>
<dbReference type="PANTHER" id="PTHR24338:SF0">
    <property type="entry name" value="MUSCLE SEGMENTATION HOMEOBOX"/>
    <property type="match status" value="1"/>
</dbReference>
<protein>
    <submittedName>
        <fullName evidence="11">(pine wood nematode) hypothetical protein</fullName>
    </submittedName>
</protein>
<organism evidence="11 12">
    <name type="scientific">Bursaphelenchus xylophilus</name>
    <name type="common">Pinewood nematode worm</name>
    <name type="synonym">Aphelenchoides xylophilus</name>
    <dbReference type="NCBI Taxonomy" id="6326"/>
    <lineage>
        <taxon>Eukaryota</taxon>
        <taxon>Metazoa</taxon>
        <taxon>Ecdysozoa</taxon>
        <taxon>Nematoda</taxon>
        <taxon>Chromadorea</taxon>
        <taxon>Rhabditida</taxon>
        <taxon>Tylenchina</taxon>
        <taxon>Tylenchomorpha</taxon>
        <taxon>Aphelenchoidea</taxon>
        <taxon>Aphelenchoididae</taxon>
        <taxon>Bursaphelenchus</taxon>
    </lineage>
</organism>
<dbReference type="EMBL" id="CAJFDI010000003">
    <property type="protein sequence ID" value="CAD5222514.1"/>
    <property type="molecule type" value="Genomic_DNA"/>
</dbReference>